<sequence>MSPSLTVVVAPDSFKGSASAAEAAAAIGGGWSEARPGDTVLLRPMADGGEGTLDAFALAVPGAVRMPITITGPIGEPVEAEWLWLPPGAGAGAGAARGGGAPGAEGGIGVVELARTSGVTLLRHLRPMDAQTTGFGEAIAAALDHGVERLVLAIGGSASTDGGTGALTALGARFLDADGVPVPPSGAGLSAIAGADLGALRSLPAGGAEVVTDVTSPLLGPEGAAAVFGPQKGADARQVSTLERGLASLLRVVNEELRPPEPREFRGLDSRGAVGPLDPQTPGRLDPRGAADRLDPWAPGAGAAGGTGWGLAVWGARILNGAAVVSETIGLARDIAGADVVITGEGRFDAQSAAGKVPAHVAALAERHGTFALLVAGSIDADADAAAFAASVSLSELAGSSAAAIENPLPFLWAAGRALATGAAKTPEG</sequence>
<dbReference type="NCBIfam" id="TIGR00045">
    <property type="entry name" value="glycerate kinase"/>
    <property type="match status" value="1"/>
</dbReference>
<dbReference type="InterPro" id="IPR018197">
    <property type="entry name" value="Glycerate_kinase_RE-like"/>
</dbReference>
<dbReference type="Proteomes" id="UP000257080">
    <property type="component" value="Unassembled WGS sequence"/>
</dbReference>
<dbReference type="SUPFAM" id="SSF110738">
    <property type="entry name" value="Glycerate kinase I"/>
    <property type="match status" value="1"/>
</dbReference>
<dbReference type="PANTHER" id="PTHR21599">
    <property type="entry name" value="GLYCERATE KINASE"/>
    <property type="match status" value="1"/>
</dbReference>
<evidence type="ECO:0000313" key="6">
    <source>
        <dbReference type="EMBL" id="RFA29073.1"/>
    </source>
</evidence>
<dbReference type="GO" id="GO:0008887">
    <property type="term" value="F:glycerate kinase activity"/>
    <property type="evidence" value="ECO:0007669"/>
    <property type="project" value="UniProtKB-UniRule"/>
</dbReference>
<dbReference type="InterPro" id="IPR018193">
    <property type="entry name" value="Glyc_kinase_flavodox-like_fold"/>
</dbReference>
<dbReference type="PANTHER" id="PTHR21599:SF0">
    <property type="entry name" value="GLYCERATE KINASE"/>
    <property type="match status" value="1"/>
</dbReference>
<dbReference type="Gene3D" id="3.40.50.10350">
    <property type="entry name" value="Glycerate kinase, domain 1"/>
    <property type="match status" value="2"/>
</dbReference>
<dbReference type="Pfam" id="PF02595">
    <property type="entry name" value="Gly_kinase"/>
    <property type="match status" value="1"/>
</dbReference>
<evidence type="ECO:0000313" key="7">
    <source>
        <dbReference type="Proteomes" id="UP000257080"/>
    </source>
</evidence>
<reference evidence="6 7" key="1">
    <citation type="submission" date="2017-04" db="EMBL/GenBank/DDBJ databases">
        <title>Comparative genome analysis of Subtercola boreus.</title>
        <authorList>
            <person name="Cho Y.-J."/>
            <person name="Cho A."/>
            <person name="Kim O.-S."/>
            <person name="Lee J.-I."/>
        </authorList>
    </citation>
    <scope>NUCLEOTIDE SEQUENCE [LARGE SCALE GENOMIC DNA]</scope>
    <source>
        <strain evidence="6 7">P28004</strain>
    </source>
</reference>
<dbReference type="Gene3D" id="3.90.1510.10">
    <property type="entry name" value="Glycerate kinase, domain 2"/>
    <property type="match status" value="2"/>
</dbReference>
<evidence type="ECO:0000256" key="5">
    <source>
        <dbReference type="SAM" id="MobiDB-lite"/>
    </source>
</evidence>
<dbReference type="OrthoDB" id="9774290at2"/>
<dbReference type="AlphaFoldDB" id="A0A3E0WDH2"/>
<evidence type="ECO:0000256" key="2">
    <source>
        <dbReference type="ARBA" id="ARBA00022679"/>
    </source>
</evidence>
<dbReference type="RefSeq" id="WP_116417394.1">
    <property type="nucleotide sequence ID" value="NZ_NBXC01000007.1"/>
</dbReference>
<dbReference type="EMBL" id="NBXE01000007">
    <property type="protein sequence ID" value="RFA29073.1"/>
    <property type="molecule type" value="Genomic_DNA"/>
</dbReference>
<keyword evidence="3 4" id="KW-0418">Kinase</keyword>
<comment type="similarity">
    <text evidence="1 4">Belongs to the glycerate kinase type-1 family.</text>
</comment>
<accession>A0A3E0WDH2</accession>
<dbReference type="InterPro" id="IPR036129">
    <property type="entry name" value="Glycerate_kinase_sf"/>
</dbReference>
<evidence type="ECO:0000256" key="3">
    <source>
        <dbReference type="ARBA" id="ARBA00022777"/>
    </source>
</evidence>
<evidence type="ECO:0000256" key="1">
    <source>
        <dbReference type="ARBA" id="ARBA00006284"/>
    </source>
</evidence>
<evidence type="ECO:0008006" key="8">
    <source>
        <dbReference type="Google" id="ProtNLM"/>
    </source>
</evidence>
<evidence type="ECO:0000256" key="4">
    <source>
        <dbReference type="PIRNR" id="PIRNR006078"/>
    </source>
</evidence>
<name>A0A3E0WDH2_9MICO</name>
<dbReference type="GO" id="GO:0031388">
    <property type="term" value="P:organic acid phosphorylation"/>
    <property type="evidence" value="ECO:0007669"/>
    <property type="project" value="UniProtKB-UniRule"/>
</dbReference>
<proteinExistence type="inferred from homology"/>
<keyword evidence="2 4" id="KW-0808">Transferase</keyword>
<protein>
    <recommendedName>
        <fullName evidence="8">Glycerate kinase</fullName>
    </recommendedName>
</protein>
<gene>
    <name evidence="6" type="ORF">B7R25_02385</name>
</gene>
<comment type="caution">
    <text evidence="6">The sequence shown here is derived from an EMBL/GenBank/DDBJ whole genome shotgun (WGS) entry which is preliminary data.</text>
</comment>
<dbReference type="InterPro" id="IPR004381">
    <property type="entry name" value="Glycerate_kinase"/>
</dbReference>
<feature type="region of interest" description="Disordered" evidence="5">
    <location>
        <begin position="261"/>
        <end position="289"/>
    </location>
</feature>
<dbReference type="PIRSF" id="PIRSF006078">
    <property type="entry name" value="GlxK"/>
    <property type="match status" value="1"/>
</dbReference>
<organism evidence="6 7">
    <name type="scientific">Subtercola boreus</name>
    <dbReference type="NCBI Taxonomy" id="120213"/>
    <lineage>
        <taxon>Bacteria</taxon>
        <taxon>Bacillati</taxon>
        <taxon>Actinomycetota</taxon>
        <taxon>Actinomycetes</taxon>
        <taxon>Micrococcales</taxon>
        <taxon>Microbacteriaceae</taxon>
        <taxon>Subtercola</taxon>
    </lineage>
</organism>